<dbReference type="Proteomes" id="UP000650833">
    <property type="component" value="Unassembled WGS sequence"/>
</dbReference>
<dbReference type="OrthoDB" id="2268923at2759"/>
<feature type="region of interest" description="Disordered" evidence="1">
    <location>
        <begin position="28"/>
        <end position="57"/>
    </location>
</feature>
<keyword evidence="3" id="KW-1185">Reference proteome</keyword>
<dbReference type="EMBL" id="JAEPRC010000084">
    <property type="protein sequence ID" value="KAG2210173.1"/>
    <property type="molecule type" value="Genomic_DNA"/>
</dbReference>
<name>A0A8H7VB91_9FUNG</name>
<evidence type="ECO:0000313" key="2">
    <source>
        <dbReference type="EMBL" id="KAG2210173.1"/>
    </source>
</evidence>
<comment type="caution">
    <text evidence="2">The sequence shown here is derived from an EMBL/GenBank/DDBJ whole genome shotgun (WGS) entry which is preliminary data.</text>
</comment>
<organism evidence="2 3">
    <name type="scientific">Mucor plumbeus</name>
    <dbReference type="NCBI Taxonomy" id="97098"/>
    <lineage>
        <taxon>Eukaryota</taxon>
        <taxon>Fungi</taxon>
        <taxon>Fungi incertae sedis</taxon>
        <taxon>Mucoromycota</taxon>
        <taxon>Mucoromycotina</taxon>
        <taxon>Mucoromycetes</taxon>
        <taxon>Mucorales</taxon>
        <taxon>Mucorineae</taxon>
        <taxon>Mucoraceae</taxon>
        <taxon>Mucor</taxon>
    </lineage>
</organism>
<accession>A0A8H7VB91</accession>
<evidence type="ECO:0000256" key="1">
    <source>
        <dbReference type="SAM" id="MobiDB-lite"/>
    </source>
</evidence>
<feature type="compositionally biased region" description="Basic and acidic residues" evidence="1">
    <location>
        <begin position="33"/>
        <end position="49"/>
    </location>
</feature>
<reference evidence="2" key="1">
    <citation type="submission" date="2020-12" db="EMBL/GenBank/DDBJ databases">
        <title>Metabolic potential, ecology and presence of endohyphal bacteria is reflected in genomic diversity of Mucoromycotina.</title>
        <authorList>
            <person name="Muszewska A."/>
            <person name="Okrasinska A."/>
            <person name="Steczkiewicz K."/>
            <person name="Drgas O."/>
            <person name="Orlowska M."/>
            <person name="Perlinska-Lenart U."/>
            <person name="Aleksandrzak-Piekarczyk T."/>
            <person name="Szatraj K."/>
            <person name="Zielenkiewicz U."/>
            <person name="Pilsyk S."/>
            <person name="Malc E."/>
            <person name="Mieczkowski P."/>
            <person name="Kruszewska J.S."/>
            <person name="Biernat P."/>
            <person name="Pawlowska J."/>
        </authorList>
    </citation>
    <scope>NUCLEOTIDE SEQUENCE</scope>
    <source>
        <strain evidence="2">CBS 226.32</strain>
    </source>
</reference>
<gene>
    <name evidence="2" type="ORF">INT46_009711</name>
</gene>
<dbReference type="AlphaFoldDB" id="A0A8H7VB91"/>
<protein>
    <submittedName>
        <fullName evidence="2">Uncharacterized protein</fullName>
    </submittedName>
</protein>
<evidence type="ECO:0000313" key="3">
    <source>
        <dbReference type="Proteomes" id="UP000650833"/>
    </source>
</evidence>
<sequence length="273" mass="31661">MTSIIGYTRVPFNPSCSIAPVQRLYQSRPPLNRADHNNNLRNNKNKDIANDENSSRPTFHRMFSRESFGSNGIIELIGDNTKIPLQSSKISIVTKSSSDNNLIATANYKNYNTYLSIDLCSKRDYDQLPTMTIDQSKTTNYDSLQRLMDSITKLAYDKSIKFMNIIELLKKLQLYQHQHRFMSCINKQKEVILVYFPNTLSKNVNQTNEWLKTKAGIDIKHYNEWQLVQGLPEEKDFFDGPKYFDDIHMFINQVDALIESNGLFSHKKKGENQ</sequence>
<proteinExistence type="predicted"/>